<organism evidence="2 3">
    <name type="scientific">Arsenicicoccus bolidensis</name>
    <dbReference type="NCBI Taxonomy" id="229480"/>
    <lineage>
        <taxon>Bacteria</taxon>
        <taxon>Bacillati</taxon>
        <taxon>Actinomycetota</taxon>
        <taxon>Actinomycetes</taxon>
        <taxon>Micrococcales</taxon>
        <taxon>Intrasporangiaceae</taxon>
        <taxon>Arsenicicoccus</taxon>
    </lineage>
</organism>
<dbReference type="PANTHER" id="PTHR48079:SF6">
    <property type="entry name" value="NAD(P)-BINDING DOMAIN-CONTAINING PROTEIN-RELATED"/>
    <property type="match status" value="1"/>
</dbReference>
<sequence length="308" mass="34315">MQTVLGANGQIAVELTRELYRSHTHDIRLVSRHPQKVHDTDELVAADLTDAEATSRAVAGSEIAYLTVGLPLDTQLWEEQFPTMMRNVIDTCVEHGTTLVYFDNTYMYPGSTAPQTESTPFAPNGRKGRVRAEMTSMLLREMEAGRIDAVICRAPEFYGPGRTSSYTNTLVLDQIKAGKRPLVPVNADAVRSLIWTPDASRAMALIGNTPDAYGRTWHLPVDPHRLTYRQLIAVASEVTGRRIPFTVLPVAAFRLGSLVSQPLKEMSELLPRYRGDNVFDSSEFTRRFPDFAVTTYRDGIAQVLGESR</sequence>
<keyword evidence="3" id="KW-1185">Reference proteome</keyword>
<gene>
    <name evidence="2" type="ORF">MHL29_13760</name>
</gene>
<evidence type="ECO:0000259" key="1">
    <source>
        <dbReference type="Pfam" id="PF01370"/>
    </source>
</evidence>
<dbReference type="SUPFAM" id="SSF51735">
    <property type="entry name" value="NAD(P)-binding Rossmann-fold domains"/>
    <property type="match status" value="1"/>
</dbReference>
<name>A0ABS9Q506_9MICO</name>
<protein>
    <submittedName>
        <fullName evidence="2">NAD-dependent epimerase/dehydratase family protein</fullName>
    </submittedName>
</protein>
<dbReference type="Proteomes" id="UP001521931">
    <property type="component" value="Unassembled WGS sequence"/>
</dbReference>
<evidence type="ECO:0000313" key="3">
    <source>
        <dbReference type="Proteomes" id="UP001521931"/>
    </source>
</evidence>
<proteinExistence type="predicted"/>
<reference evidence="2 3" key="1">
    <citation type="submission" date="2022-02" db="EMBL/GenBank/DDBJ databases">
        <title>Uncovering new skin microbiome diversity through culturing and metagenomics.</title>
        <authorList>
            <person name="Conlan S."/>
            <person name="Deming C."/>
            <person name="Nisc Comparative Sequencing Program N."/>
            <person name="Segre J.A."/>
        </authorList>
    </citation>
    <scope>NUCLEOTIDE SEQUENCE [LARGE SCALE GENOMIC DNA]</scope>
    <source>
        <strain evidence="2 3">ACRQZ</strain>
    </source>
</reference>
<accession>A0ABS9Q506</accession>
<dbReference type="PANTHER" id="PTHR48079">
    <property type="entry name" value="PROTEIN YEEZ"/>
    <property type="match status" value="1"/>
</dbReference>
<dbReference type="InterPro" id="IPR001509">
    <property type="entry name" value="Epimerase_deHydtase"/>
</dbReference>
<dbReference type="EMBL" id="JAKRCV010000052">
    <property type="protein sequence ID" value="MCG7322945.1"/>
    <property type="molecule type" value="Genomic_DNA"/>
</dbReference>
<dbReference type="RefSeq" id="WP_239265402.1">
    <property type="nucleotide sequence ID" value="NZ_JAKRCV010000052.1"/>
</dbReference>
<dbReference type="InterPro" id="IPR036291">
    <property type="entry name" value="NAD(P)-bd_dom_sf"/>
</dbReference>
<comment type="caution">
    <text evidence="2">The sequence shown here is derived from an EMBL/GenBank/DDBJ whole genome shotgun (WGS) entry which is preliminary data.</text>
</comment>
<dbReference type="Gene3D" id="3.40.50.720">
    <property type="entry name" value="NAD(P)-binding Rossmann-like Domain"/>
    <property type="match status" value="1"/>
</dbReference>
<evidence type="ECO:0000313" key="2">
    <source>
        <dbReference type="EMBL" id="MCG7322945.1"/>
    </source>
</evidence>
<dbReference type="Pfam" id="PF01370">
    <property type="entry name" value="Epimerase"/>
    <property type="match status" value="1"/>
</dbReference>
<feature type="domain" description="NAD-dependent epimerase/dehydratase" evidence="1">
    <location>
        <begin position="4"/>
        <end position="212"/>
    </location>
</feature>
<dbReference type="InterPro" id="IPR051783">
    <property type="entry name" value="NAD(P)-dependent_oxidoreduct"/>
</dbReference>